<sequence>MGLLDGLLAQVTENVDVKNLAAKVGLTPEQIESAVQALAQAHPAPGDTVATAAASTGLSAETLQQIVAHIGGEGALASFASLLGQQGGVLGQLGGLAEGFFGKK</sequence>
<organism evidence="1 2">
    <name type="scientific">Sphingomonas psychrolutea</name>
    <dbReference type="NCBI Taxonomy" id="1259676"/>
    <lineage>
        <taxon>Bacteria</taxon>
        <taxon>Pseudomonadati</taxon>
        <taxon>Pseudomonadota</taxon>
        <taxon>Alphaproteobacteria</taxon>
        <taxon>Sphingomonadales</taxon>
        <taxon>Sphingomonadaceae</taxon>
        <taxon>Sphingomonas</taxon>
    </lineage>
</organism>
<dbReference type="Proteomes" id="UP000618591">
    <property type="component" value="Unassembled WGS sequence"/>
</dbReference>
<proteinExistence type="predicted"/>
<reference evidence="2" key="1">
    <citation type="journal article" date="2019" name="Int. J. Syst. Evol. Microbiol.">
        <title>The Global Catalogue of Microorganisms (GCM) 10K type strain sequencing project: providing services to taxonomists for standard genome sequencing and annotation.</title>
        <authorList>
            <consortium name="The Broad Institute Genomics Platform"/>
            <consortium name="The Broad Institute Genome Sequencing Center for Infectious Disease"/>
            <person name="Wu L."/>
            <person name="Ma J."/>
        </authorList>
    </citation>
    <scope>NUCLEOTIDE SEQUENCE [LARGE SCALE GENOMIC DNA]</scope>
    <source>
        <strain evidence="2">CGMCC 1.10106</strain>
    </source>
</reference>
<gene>
    <name evidence="1" type="ORF">GCM10011395_24200</name>
</gene>
<evidence type="ECO:0000313" key="1">
    <source>
        <dbReference type="EMBL" id="GGA52992.1"/>
    </source>
</evidence>
<evidence type="ECO:0000313" key="2">
    <source>
        <dbReference type="Proteomes" id="UP000618591"/>
    </source>
</evidence>
<comment type="caution">
    <text evidence="1">The sequence shown here is derived from an EMBL/GenBank/DDBJ whole genome shotgun (WGS) entry which is preliminary data.</text>
</comment>
<name>A0ABQ1GZB3_9SPHN</name>
<evidence type="ECO:0008006" key="3">
    <source>
        <dbReference type="Google" id="ProtNLM"/>
    </source>
</evidence>
<accession>A0ABQ1GZB3</accession>
<dbReference type="EMBL" id="BMDW01000014">
    <property type="protein sequence ID" value="GGA52992.1"/>
    <property type="molecule type" value="Genomic_DNA"/>
</dbReference>
<protein>
    <recommendedName>
        <fullName evidence="3">DUF937 domain-containing protein</fullName>
    </recommendedName>
</protein>
<dbReference type="RefSeq" id="WP_188447816.1">
    <property type="nucleotide sequence ID" value="NZ_BMDW01000014.1"/>
</dbReference>
<keyword evidence="2" id="KW-1185">Reference proteome</keyword>